<organism evidence="1 2">
    <name type="scientific">Romanomermis culicivorax</name>
    <name type="common">Nematode worm</name>
    <dbReference type="NCBI Taxonomy" id="13658"/>
    <lineage>
        <taxon>Eukaryota</taxon>
        <taxon>Metazoa</taxon>
        <taxon>Ecdysozoa</taxon>
        <taxon>Nematoda</taxon>
        <taxon>Enoplea</taxon>
        <taxon>Dorylaimia</taxon>
        <taxon>Mermithida</taxon>
        <taxon>Mermithoidea</taxon>
        <taxon>Mermithidae</taxon>
        <taxon>Romanomermis</taxon>
    </lineage>
</organism>
<dbReference type="WBParaSite" id="nRc.2.0.1.t26144-RA">
    <property type="protein sequence ID" value="nRc.2.0.1.t26144-RA"/>
    <property type="gene ID" value="nRc.2.0.1.g26144"/>
</dbReference>
<keyword evidence="1" id="KW-1185">Reference proteome</keyword>
<reference evidence="2" key="1">
    <citation type="submission" date="2022-11" db="UniProtKB">
        <authorList>
            <consortium name="WormBaseParasite"/>
        </authorList>
    </citation>
    <scope>IDENTIFICATION</scope>
</reference>
<protein>
    <submittedName>
        <fullName evidence="2">Uncharacterized protein</fullName>
    </submittedName>
</protein>
<evidence type="ECO:0000313" key="1">
    <source>
        <dbReference type="Proteomes" id="UP000887565"/>
    </source>
</evidence>
<proteinExistence type="predicted"/>
<dbReference type="Proteomes" id="UP000887565">
    <property type="component" value="Unplaced"/>
</dbReference>
<sequence>MMDSRNIEHKIQMTRRLFKNMWACSGLLMATKRSTQSAVQLEKKDAAITYHADDASNVLAKNVKVILVRADHLAKPAIEASASYKRKLSKSMTGKKPRSLSAIADKKYLALDLATRLLPFKTSKFSIFPVTPTTTTRGKK</sequence>
<name>A0A915JJ11_ROMCU</name>
<accession>A0A915JJ11</accession>
<evidence type="ECO:0000313" key="2">
    <source>
        <dbReference type="WBParaSite" id="nRc.2.0.1.t26144-RA"/>
    </source>
</evidence>
<dbReference type="AlphaFoldDB" id="A0A915JJ11"/>